<dbReference type="GO" id="GO:0009279">
    <property type="term" value="C:cell outer membrane"/>
    <property type="evidence" value="ECO:0007669"/>
    <property type="project" value="UniProtKB-SubCell"/>
</dbReference>
<name>A0A917FMW4_9GAMM</name>
<dbReference type="Pfam" id="PF00593">
    <property type="entry name" value="TonB_dep_Rec_b-barrel"/>
    <property type="match status" value="1"/>
</dbReference>
<dbReference type="Pfam" id="PF07715">
    <property type="entry name" value="Plug"/>
    <property type="match status" value="1"/>
</dbReference>
<dbReference type="PROSITE" id="PS52016">
    <property type="entry name" value="TONB_DEPENDENT_REC_3"/>
    <property type="match status" value="1"/>
</dbReference>
<keyword evidence="4 11" id="KW-1134">Transmembrane beta strand</keyword>
<accession>A0A917FMW4</accession>
<keyword evidence="10 11" id="KW-0998">Cell outer membrane</keyword>
<dbReference type="PANTHER" id="PTHR30069">
    <property type="entry name" value="TONB-DEPENDENT OUTER MEMBRANE RECEPTOR"/>
    <property type="match status" value="1"/>
</dbReference>
<dbReference type="NCBIfam" id="TIGR01786">
    <property type="entry name" value="TonB-hemlactrns"/>
    <property type="match status" value="1"/>
</dbReference>
<comment type="subcellular location">
    <subcellularLocation>
        <location evidence="1 11">Cell outer membrane</location>
        <topology evidence="1 11">Multi-pass membrane protein</topology>
    </subcellularLocation>
</comment>
<evidence type="ECO:0000256" key="9">
    <source>
        <dbReference type="ARBA" id="ARBA00023170"/>
    </source>
</evidence>
<keyword evidence="6 13" id="KW-0732">Signal</keyword>
<evidence type="ECO:0000256" key="12">
    <source>
        <dbReference type="RuleBase" id="RU003357"/>
    </source>
</evidence>
<dbReference type="Gene3D" id="2.40.170.20">
    <property type="entry name" value="TonB-dependent receptor, beta-barrel domain"/>
    <property type="match status" value="1"/>
</dbReference>
<evidence type="ECO:0000313" key="16">
    <source>
        <dbReference type="EMBL" id="GGF93339.1"/>
    </source>
</evidence>
<dbReference type="RefSeq" id="WP_188449243.1">
    <property type="nucleotide sequence ID" value="NZ_BMFO01000002.1"/>
</dbReference>
<evidence type="ECO:0000313" key="17">
    <source>
        <dbReference type="Proteomes" id="UP000632858"/>
    </source>
</evidence>
<evidence type="ECO:0000256" key="1">
    <source>
        <dbReference type="ARBA" id="ARBA00004571"/>
    </source>
</evidence>
<dbReference type="InterPro" id="IPR010949">
    <property type="entry name" value="TonB_Hb/transfer/lactofer_rcpt"/>
</dbReference>
<comment type="caution">
    <text evidence="16">The sequence shown here is derived from an EMBL/GenBank/DDBJ whole genome shotgun (WGS) entry which is preliminary data.</text>
</comment>
<feature type="domain" description="TonB-dependent receptor plug" evidence="15">
    <location>
        <begin position="44"/>
        <end position="153"/>
    </location>
</feature>
<dbReference type="GO" id="GO:0044718">
    <property type="term" value="P:siderophore transmembrane transport"/>
    <property type="evidence" value="ECO:0007669"/>
    <property type="project" value="TreeGrafter"/>
</dbReference>
<evidence type="ECO:0000256" key="13">
    <source>
        <dbReference type="SAM" id="SignalP"/>
    </source>
</evidence>
<proteinExistence type="inferred from homology"/>
<dbReference type="Proteomes" id="UP000632858">
    <property type="component" value="Unassembled WGS sequence"/>
</dbReference>
<dbReference type="AlphaFoldDB" id="A0A917FMW4"/>
<feature type="domain" description="TonB-dependent receptor-like beta-barrel" evidence="14">
    <location>
        <begin position="178"/>
        <end position="693"/>
    </location>
</feature>
<keyword evidence="7 12" id="KW-0798">TonB box</keyword>
<evidence type="ECO:0000256" key="3">
    <source>
        <dbReference type="ARBA" id="ARBA00022448"/>
    </source>
</evidence>
<evidence type="ECO:0000256" key="6">
    <source>
        <dbReference type="ARBA" id="ARBA00022729"/>
    </source>
</evidence>
<keyword evidence="8 11" id="KW-0472">Membrane</keyword>
<keyword evidence="9" id="KW-0675">Receptor</keyword>
<dbReference type="PANTHER" id="PTHR30069:SF29">
    <property type="entry name" value="HEMOGLOBIN AND HEMOGLOBIN-HAPTOGLOBIN-BINDING PROTEIN 1-RELATED"/>
    <property type="match status" value="1"/>
</dbReference>
<feature type="chain" id="PRO_5036930841" evidence="13">
    <location>
        <begin position="20"/>
        <end position="732"/>
    </location>
</feature>
<protein>
    <submittedName>
        <fullName evidence="16">Sugar transporter</fullName>
    </submittedName>
</protein>
<dbReference type="InterPro" id="IPR037066">
    <property type="entry name" value="Plug_dom_sf"/>
</dbReference>
<feature type="signal peptide" evidence="13">
    <location>
        <begin position="1"/>
        <end position="19"/>
    </location>
</feature>
<dbReference type="InterPro" id="IPR000531">
    <property type="entry name" value="Beta-barrel_TonB"/>
</dbReference>
<dbReference type="Gene3D" id="2.170.130.10">
    <property type="entry name" value="TonB-dependent receptor, plug domain"/>
    <property type="match status" value="1"/>
</dbReference>
<reference evidence="16" key="2">
    <citation type="submission" date="2020-09" db="EMBL/GenBank/DDBJ databases">
        <authorList>
            <person name="Sun Q."/>
            <person name="Zhou Y."/>
        </authorList>
    </citation>
    <scope>NUCLEOTIDE SEQUENCE</scope>
    <source>
        <strain evidence="16">CGMCC 1.12726</strain>
    </source>
</reference>
<evidence type="ECO:0000256" key="4">
    <source>
        <dbReference type="ARBA" id="ARBA00022452"/>
    </source>
</evidence>
<dbReference type="InterPro" id="IPR012910">
    <property type="entry name" value="Plug_dom"/>
</dbReference>
<gene>
    <name evidence="16" type="primary">phuR</name>
    <name evidence="16" type="ORF">GCM10010960_13980</name>
</gene>
<keyword evidence="3 11" id="KW-0813">Transport</keyword>
<dbReference type="InterPro" id="IPR036942">
    <property type="entry name" value="Beta-barrel_TonB_sf"/>
</dbReference>
<evidence type="ECO:0000256" key="2">
    <source>
        <dbReference type="ARBA" id="ARBA00008143"/>
    </source>
</evidence>
<evidence type="ECO:0000256" key="11">
    <source>
        <dbReference type="PROSITE-ProRule" id="PRU01360"/>
    </source>
</evidence>
<comment type="similarity">
    <text evidence="2">Belongs to the TonB-dependent receptor family. Hemoglobin/haptoglobin binding protein subfamily.</text>
</comment>
<dbReference type="SUPFAM" id="SSF56935">
    <property type="entry name" value="Porins"/>
    <property type="match status" value="1"/>
</dbReference>
<sequence>MRHPLAAAIALVLCQSAQAQTPPREADLLDSVVVVGQRRPEPIEQVVGAVSRLDREQFQRRGVQDIKDMVRYTPSVEVTQDANRFGSQGFNIRGLEGNRVSIEIDGVPLPDAFSVGQFASAGRDLVELGVIDRVEILRGPASTLYGSKALAGVVAYHTLDPATADFSGRAWRVGASLGTQSRDDSQRWAAQWMTQGGDGRFDLLLAAGRRSGHETANAAEVPGDRANPADYTRDSAMLKAGIDLAEAGRWQIAFDRSQGRQLTDVQSLLFGPGRFSTTYALTGDDRYTRDRISLQGSVPAVGAFSDVSVLLYRQDSRTRQASEQYRLADRTTRFPSLRERDFHLDQTSIGLELNAQWRGHWLGVEHWQIVGVDAARHDYRSIRYGTEVNLNTGAESQVILGEVLPVRDFPNSRGEEFGLFWQDEIRLAPAWALVPGLRWERQRTRGYSDAVWAADNPGAAIAATESEAFTPKLGLRWQGGDWSSYLQYVRGFRAPPFSDVNIGLNLPAFNYVALPNPDLKPERSHGLEWGLRYGNGPLQASVALYDNRFRDLIESRANRGVNGDGQLVFQSINRDTARIVGAEFDARLGLDAFWPQAEDWQLLASGSWSRGDDTGRDLPLNSIMPARASLGLGYAPGHGRWGAELLGTGVARVSRVDRSSANLFAPPGYAVLDANVWLAVTPELRLNLSFGNLADRRYWQWASMRGALATATDLDFYSASGRSYAISLNGDW</sequence>
<dbReference type="InterPro" id="IPR039426">
    <property type="entry name" value="TonB-dep_rcpt-like"/>
</dbReference>
<evidence type="ECO:0000256" key="10">
    <source>
        <dbReference type="ARBA" id="ARBA00023237"/>
    </source>
</evidence>
<dbReference type="EMBL" id="BMFO01000002">
    <property type="protein sequence ID" value="GGF93339.1"/>
    <property type="molecule type" value="Genomic_DNA"/>
</dbReference>
<dbReference type="CDD" id="cd01347">
    <property type="entry name" value="ligand_gated_channel"/>
    <property type="match status" value="1"/>
</dbReference>
<organism evidence="16 17">
    <name type="scientific">Arenimonas maotaiensis</name>
    <dbReference type="NCBI Taxonomy" id="1446479"/>
    <lineage>
        <taxon>Bacteria</taxon>
        <taxon>Pseudomonadati</taxon>
        <taxon>Pseudomonadota</taxon>
        <taxon>Gammaproteobacteria</taxon>
        <taxon>Lysobacterales</taxon>
        <taxon>Lysobacteraceae</taxon>
        <taxon>Arenimonas</taxon>
    </lineage>
</organism>
<evidence type="ECO:0000256" key="8">
    <source>
        <dbReference type="ARBA" id="ARBA00023136"/>
    </source>
</evidence>
<dbReference type="GO" id="GO:0015344">
    <property type="term" value="F:siderophore uptake transmembrane transporter activity"/>
    <property type="evidence" value="ECO:0007669"/>
    <property type="project" value="TreeGrafter"/>
</dbReference>
<keyword evidence="16" id="KW-0762">Sugar transport</keyword>
<reference evidence="16" key="1">
    <citation type="journal article" date="2014" name="Int. J. Syst. Evol. Microbiol.">
        <title>Complete genome sequence of Corynebacterium casei LMG S-19264T (=DSM 44701T), isolated from a smear-ripened cheese.</title>
        <authorList>
            <consortium name="US DOE Joint Genome Institute (JGI-PGF)"/>
            <person name="Walter F."/>
            <person name="Albersmeier A."/>
            <person name="Kalinowski J."/>
            <person name="Ruckert C."/>
        </authorList>
    </citation>
    <scope>NUCLEOTIDE SEQUENCE</scope>
    <source>
        <strain evidence="16">CGMCC 1.12726</strain>
    </source>
</reference>
<evidence type="ECO:0000259" key="15">
    <source>
        <dbReference type="Pfam" id="PF07715"/>
    </source>
</evidence>
<evidence type="ECO:0000256" key="5">
    <source>
        <dbReference type="ARBA" id="ARBA00022692"/>
    </source>
</evidence>
<keyword evidence="17" id="KW-1185">Reference proteome</keyword>
<evidence type="ECO:0000259" key="14">
    <source>
        <dbReference type="Pfam" id="PF00593"/>
    </source>
</evidence>
<keyword evidence="5 11" id="KW-0812">Transmembrane</keyword>
<evidence type="ECO:0000256" key="7">
    <source>
        <dbReference type="ARBA" id="ARBA00023077"/>
    </source>
</evidence>